<proteinExistence type="predicted"/>
<gene>
    <name evidence="2" type="ORF">EJB05_54366</name>
</gene>
<dbReference type="CDD" id="cd21037">
    <property type="entry name" value="MLKL_NTD"/>
    <property type="match status" value="1"/>
</dbReference>
<dbReference type="InterPro" id="IPR059179">
    <property type="entry name" value="MLKL-like_MCAfunc"/>
</dbReference>
<sequence>MGKKLGKQPRASRKQPRASLLVRSFAIIMADDAFGGVEKIVKVALAIKEAVETVKQNDKECRAIEKCAARCSALLKRLEEQTDTMNDEAMRGPLEDVAEGLEEALELVKLCQRTRKHNKISQWWNAADMAKELGRVQDDILRKVQMGHFATPRSRPPLW</sequence>
<dbReference type="GO" id="GO:0007166">
    <property type="term" value="P:cell surface receptor signaling pathway"/>
    <property type="evidence" value="ECO:0007669"/>
    <property type="project" value="InterPro"/>
</dbReference>
<evidence type="ECO:0000313" key="3">
    <source>
        <dbReference type="Proteomes" id="UP000324897"/>
    </source>
</evidence>
<evidence type="ECO:0000259" key="1">
    <source>
        <dbReference type="Pfam" id="PF25055"/>
    </source>
</evidence>
<comment type="caution">
    <text evidence="2">The sequence shown here is derived from an EMBL/GenBank/DDBJ whole genome shotgun (WGS) entry which is preliminary data.</text>
</comment>
<dbReference type="InterPro" id="IPR056694">
    <property type="entry name" value="DUF7792"/>
</dbReference>
<feature type="domain" description="DUF7792" evidence="1">
    <location>
        <begin position="39"/>
        <end position="132"/>
    </location>
</feature>
<organism evidence="2 3">
    <name type="scientific">Eragrostis curvula</name>
    <name type="common">weeping love grass</name>
    <dbReference type="NCBI Taxonomy" id="38414"/>
    <lineage>
        <taxon>Eukaryota</taxon>
        <taxon>Viridiplantae</taxon>
        <taxon>Streptophyta</taxon>
        <taxon>Embryophyta</taxon>
        <taxon>Tracheophyta</taxon>
        <taxon>Spermatophyta</taxon>
        <taxon>Magnoliopsida</taxon>
        <taxon>Liliopsida</taxon>
        <taxon>Poales</taxon>
        <taxon>Poaceae</taxon>
        <taxon>PACMAD clade</taxon>
        <taxon>Chloridoideae</taxon>
        <taxon>Eragrostideae</taxon>
        <taxon>Eragrostidinae</taxon>
        <taxon>Eragrostis</taxon>
    </lineage>
</organism>
<dbReference type="Gramene" id="TVU00213">
    <property type="protein sequence ID" value="TVU00213"/>
    <property type="gene ID" value="EJB05_54366"/>
</dbReference>
<dbReference type="InterPro" id="IPR036537">
    <property type="entry name" value="Adaptor_Cbl_N_dom_sf"/>
</dbReference>
<keyword evidence="3" id="KW-1185">Reference proteome</keyword>
<dbReference type="Pfam" id="PF25055">
    <property type="entry name" value="DUF7792"/>
    <property type="match status" value="1"/>
</dbReference>
<dbReference type="AlphaFoldDB" id="A0A5J9SMN1"/>
<dbReference type="Gene3D" id="1.20.930.20">
    <property type="entry name" value="Adaptor protein Cbl, N-terminal domain"/>
    <property type="match status" value="1"/>
</dbReference>
<name>A0A5J9SMN1_9POAL</name>
<dbReference type="Proteomes" id="UP000324897">
    <property type="component" value="Unassembled WGS sequence"/>
</dbReference>
<protein>
    <recommendedName>
        <fullName evidence="1">DUF7792 domain-containing protein</fullName>
    </recommendedName>
</protein>
<reference evidence="2 3" key="1">
    <citation type="journal article" date="2019" name="Sci. Rep.">
        <title>A high-quality genome of Eragrostis curvula grass provides insights into Poaceae evolution and supports new strategies to enhance forage quality.</title>
        <authorList>
            <person name="Carballo J."/>
            <person name="Santos B.A.C.M."/>
            <person name="Zappacosta D."/>
            <person name="Garbus I."/>
            <person name="Selva J.P."/>
            <person name="Gallo C.A."/>
            <person name="Diaz A."/>
            <person name="Albertini E."/>
            <person name="Caccamo M."/>
            <person name="Echenique V."/>
        </authorList>
    </citation>
    <scope>NUCLEOTIDE SEQUENCE [LARGE SCALE GENOMIC DNA]</scope>
    <source>
        <strain evidence="3">cv. Victoria</strain>
        <tissue evidence="2">Leaf</tissue>
    </source>
</reference>
<dbReference type="EMBL" id="RWGY01000622">
    <property type="protein sequence ID" value="TVU00213.1"/>
    <property type="molecule type" value="Genomic_DNA"/>
</dbReference>
<evidence type="ECO:0000313" key="2">
    <source>
        <dbReference type="EMBL" id="TVU00213.1"/>
    </source>
</evidence>
<accession>A0A5J9SMN1</accession>
<dbReference type="PANTHER" id="PTHR35832">
    <property type="entry name" value="OS12G0248400 PROTEIN-RELATED"/>
    <property type="match status" value="1"/>
</dbReference>
<dbReference type="OrthoDB" id="627753at2759"/>
<feature type="non-terminal residue" evidence="2">
    <location>
        <position position="1"/>
    </location>
</feature>